<keyword evidence="2" id="KW-1185">Reference proteome</keyword>
<evidence type="ECO:0000313" key="1">
    <source>
        <dbReference type="EMBL" id="EOR94126.1"/>
    </source>
</evidence>
<evidence type="ECO:0000313" key="2">
    <source>
        <dbReference type="Proteomes" id="UP000014174"/>
    </source>
</evidence>
<protein>
    <submittedName>
        <fullName evidence="1">Uncharacterized protein</fullName>
    </submittedName>
</protein>
<name>R9GQZ2_9SPHI</name>
<comment type="caution">
    <text evidence="1">The sequence shown here is derived from an EMBL/GenBank/DDBJ whole genome shotgun (WGS) entry which is preliminary data.</text>
</comment>
<dbReference type="Proteomes" id="UP000014174">
    <property type="component" value="Unassembled WGS sequence"/>
</dbReference>
<organism evidence="1 2">
    <name type="scientific">Arcticibacter svalbardensis MN12-7</name>
    <dbReference type="NCBI Taxonomy" id="1150600"/>
    <lineage>
        <taxon>Bacteria</taxon>
        <taxon>Pseudomonadati</taxon>
        <taxon>Bacteroidota</taxon>
        <taxon>Sphingobacteriia</taxon>
        <taxon>Sphingobacteriales</taxon>
        <taxon>Sphingobacteriaceae</taxon>
        <taxon>Arcticibacter</taxon>
    </lineage>
</organism>
<accession>R9GQZ2</accession>
<dbReference type="AlphaFoldDB" id="R9GQZ2"/>
<proteinExistence type="predicted"/>
<dbReference type="EMBL" id="AQPN01000098">
    <property type="protein sequence ID" value="EOR94126.1"/>
    <property type="molecule type" value="Genomic_DNA"/>
</dbReference>
<reference evidence="1 2" key="1">
    <citation type="journal article" date="2013" name="Genome Announc.">
        <title>Draft Genome Sequence of Arcticibacter svalbardensis Strain MN12-7T, a Member of the Family Sphingobacteriaceae Isolated from an Arctic Soil Sample.</title>
        <authorList>
            <person name="Shivaji S."/>
            <person name="Ara S."/>
            <person name="Prasad S."/>
            <person name="Manasa B.P."/>
            <person name="Begum Z."/>
            <person name="Singh A."/>
            <person name="Kumar Pinnaka A."/>
        </authorList>
    </citation>
    <scope>NUCLEOTIDE SEQUENCE [LARGE SCALE GENOMIC DNA]</scope>
    <source>
        <strain evidence="1 2">MN12-7</strain>
    </source>
</reference>
<gene>
    <name evidence="1" type="ORF">ADIARSV_2739</name>
</gene>
<sequence length="189" mass="21414">MLCVTYRELFVYGLNAALCEELKDIRHVFEEGEEYPADISILEALDDVNIKTLLALMYVVENAGDTLLNINNISKEKLDAALAHGIGDECIPETNENEDLVSYQYWMNDAMGYAHLTVYNLLQQCYRLSQGILNIPEDMDELLCFPTNEAMDILDKDDQNVELLTTLSLTMSGHAHDLCDSLLNQRQSE</sequence>